<dbReference type="AlphaFoldDB" id="B9XKE9"/>
<evidence type="ECO:0000313" key="2">
    <source>
        <dbReference type="Proteomes" id="UP000003688"/>
    </source>
</evidence>
<comment type="caution">
    <text evidence="1">The sequence shown here is derived from an EMBL/GenBank/DDBJ whole genome shotgun (WGS) entry which is preliminary data.</text>
</comment>
<dbReference type="STRING" id="320771.Cflav_PD2608"/>
<gene>
    <name evidence="1" type="ORF">Cflav_PD2608</name>
</gene>
<evidence type="ECO:0000313" key="1">
    <source>
        <dbReference type="EMBL" id="EEF59619.1"/>
    </source>
</evidence>
<dbReference type="EMBL" id="ABOX02000025">
    <property type="protein sequence ID" value="EEF59619.1"/>
    <property type="molecule type" value="Genomic_DNA"/>
</dbReference>
<proteinExistence type="predicted"/>
<reference evidence="1 2" key="1">
    <citation type="journal article" date="2011" name="J. Bacteriol.">
        <title>Genome sequence of 'Pedosphaera parvula' Ellin514, an aerobic Verrucomicrobial isolate from pasture soil.</title>
        <authorList>
            <person name="Kant R."/>
            <person name="van Passel M.W."/>
            <person name="Sangwan P."/>
            <person name="Palva A."/>
            <person name="Lucas S."/>
            <person name="Copeland A."/>
            <person name="Lapidus A."/>
            <person name="Glavina Del Rio T."/>
            <person name="Dalin E."/>
            <person name="Tice H."/>
            <person name="Bruce D."/>
            <person name="Goodwin L."/>
            <person name="Pitluck S."/>
            <person name="Chertkov O."/>
            <person name="Larimer F.W."/>
            <person name="Land M.L."/>
            <person name="Hauser L."/>
            <person name="Brettin T.S."/>
            <person name="Detter J.C."/>
            <person name="Han S."/>
            <person name="de Vos W.M."/>
            <person name="Janssen P.H."/>
            <person name="Smidt H."/>
        </authorList>
    </citation>
    <scope>NUCLEOTIDE SEQUENCE [LARGE SCALE GENOMIC DNA]</scope>
    <source>
        <strain evidence="1 2">Ellin514</strain>
    </source>
</reference>
<accession>B9XKE9</accession>
<name>B9XKE9_PEDPL</name>
<organism evidence="1 2">
    <name type="scientific">Pedosphaera parvula (strain Ellin514)</name>
    <dbReference type="NCBI Taxonomy" id="320771"/>
    <lineage>
        <taxon>Bacteria</taxon>
        <taxon>Pseudomonadati</taxon>
        <taxon>Verrucomicrobiota</taxon>
        <taxon>Pedosphaerae</taxon>
        <taxon>Pedosphaerales</taxon>
        <taxon>Pedosphaeraceae</taxon>
        <taxon>Pedosphaera</taxon>
    </lineage>
</organism>
<protein>
    <submittedName>
        <fullName evidence="1">Uncharacterized protein</fullName>
    </submittedName>
</protein>
<dbReference type="Proteomes" id="UP000003688">
    <property type="component" value="Unassembled WGS sequence"/>
</dbReference>
<sequence length="37" mass="4259">MPKELHKYYYASVQLGVKSNFSQGYSAIYIAFLRALT</sequence>
<keyword evidence="2" id="KW-1185">Reference proteome</keyword>